<sequence>MKYIISKKDLNLSQNKTQENLDKAKNGFKMGWHGKTINEIHQITLLNIKTEKSFLTFQLENFTKKQILKIEFKANEK</sequence>
<dbReference type="Proteomes" id="UP001164481">
    <property type="component" value="Chromosome"/>
</dbReference>
<reference evidence="1" key="1">
    <citation type="submission" date="2022-10" db="EMBL/GenBank/DDBJ databases">
        <authorList>
            <person name="Wei X."/>
        </authorList>
    </citation>
    <scope>NUCLEOTIDE SEQUENCE</scope>
    <source>
        <strain evidence="1">SD2</strain>
    </source>
</reference>
<name>A0AAX3EZX3_MYCSY</name>
<dbReference type="RefSeq" id="WP_267274338.1">
    <property type="nucleotide sequence ID" value="NZ_CP107525.1"/>
</dbReference>
<protein>
    <submittedName>
        <fullName evidence="1">Uncharacterized protein</fullName>
    </submittedName>
</protein>
<evidence type="ECO:0000313" key="1">
    <source>
        <dbReference type="EMBL" id="UZW64348.1"/>
    </source>
</evidence>
<proteinExistence type="predicted"/>
<evidence type="ECO:0000313" key="2">
    <source>
        <dbReference type="Proteomes" id="UP001164481"/>
    </source>
</evidence>
<reference evidence="1" key="2">
    <citation type="submission" date="2022-11" db="EMBL/GenBank/DDBJ databases">
        <title>complete genomes of mycoplasma synoviae ZX313 strain and SD2 strain.</title>
        <authorList>
            <person name="Zhong Q."/>
        </authorList>
    </citation>
    <scope>NUCLEOTIDE SEQUENCE</scope>
    <source>
        <strain evidence="1">SD2</strain>
    </source>
</reference>
<gene>
    <name evidence="1" type="ORF">OIE46_03190</name>
</gene>
<dbReference type="AlphaFoldDB" id="A0AAX3EZX3"/>
<organism evidence="1 2">
    <name type="scientific">Mycoplasmopsis synoviae</name>
    <name type="common">Mycoplasma synoviae</name>
    <dbReference type="NCBI Taxonomy" id="2109"/>
    <lineage>
        <taxon>Bacteria</taxon>
        <taxon>Bacillati</taxon>
        <taxon>Mycoplasmatota</taxon>
        <taxon>Mycoplasmoidales</taxon>
        <taxon>Metamycoplasmataceae</taxon>
        <taxon>Mycoplasmopsis</taxon>
    </lineage>
</organism>
<accession>A0AAX3EZX3</accession>
<dbReference type="EMBL" id="CP107525">
    <property type="protein sequence ID" value="UZW64348.1"/>
    <property type="molecule type" value="Genomic_DNA"/>
</dbReference>